<feature type="transmembrane region" description="Helical" evidence="1">
    <location>
        <begin position="367"/>
        <end position="387"/>
    </location>
</feature>
<keyword evidence="1" id="KW-0472">Membrane</keyword>
<evidence type="ECO:0000256" key="1">
    <source>
        <dbReference type="SAM" id="Phobius"/>
    </source>
</evidence>
<feature type="transmembrane region" description="Helical" evidence="1">
    <location>
        <begin position="239"/>
        <end position="257"/>
    </location>
</feature>
<keyword evidence="3" id="KW-1185">Reference proteome</keyword>
<dbReference type="GeneID" id="24135988"/>
<dbReference type="OrthoDB" id="79151at2759"/>
<dbReference type="VEuPathDB" id="FungiDB:SPRG_14163"/>
<accession>A0A067BT56</accession>
<keyword evidence="1" id="KW-0812">Transmembrane</keyword>
<evidence type="ECO:0000313" key="3">
    <source>
        <dbReference type="Proteomes" id="UP000030745"/>
    </source>
</evidence>
<dbReference type="KEGG" id="spar:SPRG_14163"/>
<dbReference type="RefSeq" id="XP_012209251.1">
    <property type="nucleotide sequence ID" value="XM_012353861.1"/>
</dbReference>
<evidence type="ECO:0000313" key="2">
    <source>
        <dbReference type="EMBL" id="KDO20015.1"/>
    </source>
</evidence>
<feature type="transmembrane region" description="Helical" evidence="1">
    <location>
        <begin position="312"/>
        <end position="331"/>
    </location>
</feature>
<organism evidence="2 3">
    <name type="scientific">Saprolegnia parasitica (strain CBS 223.65)</name>
    <dbReference type="NCBI Taxonomy" id="695850"/>
    <lineage>
        <taxon>Eukaryota</taxon>
        <taxon>Sar</taxon>
        <taxon>Stramenopiles</taxon>
        <taxon>Oomycota</taxon>
        <taxon>Saprolegniomycetes</taxon>
        <taxon>Saprolegniales</taxon>
        <taxon>Saprolegniaceae</taxon>
        <taxon>Saprolegnia</taxon>
    </lineage>
</organism>
<reference evidence="2 3" key="1">
    <citation type="journal article" date="2013" name="PLoS Genet.">
        <title>Distinctive expansion of potential virulence genes in the genome of the oomycete fish pathogen Saprolegnia parasitica.</title>
        <authorList>
            <person name="Jiang R.H."/>
            <person name="de Bruijn I."/>
            <person name="Haas B.J."/>
            <person name="Belmonte R."/>
            <person name="Lobach L."/>
            <person name="Christie J."/>
            <person name="van den Ackerveken G."/>
            <person name="Bottin A."/>
            <person name="Bulone V."/>
            <person name="Diaz-Moreno S.M."/>
            <person name="Dumas B."/>
            <person name="Fan L."/>
            <person name="Gaulin E."/>
            <person name="Govers F."/>
            <person name="Grenville-Briggs L.J."/>
            <person name="Horner N.R."/>
            <person name="Levin J.Z."/>
            <person name="Mammella M."/>
            <person name="Meijer H.J."/>
            <person name="Morris P."/>
            <person name="Nusbaum C."/>
            <person name="Oome S."/>
            <person name="Phillips A.J."/>
            <person name="van Rooyen D."/>
            <person name="Rzeszutek E."/>
            <person name="Saraiva M."/>
            <person name="Secombes C.J."/>
            <person name="Seidl M.F."/>
            <person name="Snel B."/>
            <person name="Stassen J.H."/>
            <person name="Sykes S."/>
            <person name="Tripathy S."/>
            <person name="van den Berg H."/>
            <person name="Vega-Arreguin J.C."/>
            <person name="Wawra S."/>
            <person name="Young S.K."/>
            <person name="Zeng Q."/>
            <person name="Dieguez-Uribeondo J."/>
            <person name="Russ C."/>
            <person name="Tyler B.M."/>
            <person name="van West P."/>
        </authorList>
    </citation>
    <scope>NUCLEOTIDE SEQUENCE [LARGE SCALE GENOMIC DNA]</scope>
    <source>
        <strain evidence="2 3">CBS 223.65</strain>
    </source>
</reference>
<protein>
    <submittedName>
        <fullName evidence="2">Uncharacterized protein</fullName>
    </submittedName>
</protein>
<keyword evidence="1" id="KW-1133">Transmembrane helix</keyword>
<dbReference type="OMA" id="FAFWSSP"/>
<gene>
    <name evidence="2" type="ORF">SPRG_14163</name>
</gene>
<name>A0A067BT56_SAPPC</name>
<dbReference type="Proteomes" id="UP000030745">
    <property type="component" value="Unassembled WGS sequence"/>
</dbReference>
<feature type="transmembrane region" description="Helical" evidence="1">
    <location>
        <begin position="7"/>
        <end position="26"/>
    </location>
</feature>
<dbReference type="AlphaFoldDB" id="A0A067BT56"/>
<feature type="transmembrane region" description="Helical" evidence="1">
    <location>
        <begin position="277"/>
        <end position="300"/>
    </location>
</feature>
<sequence>MDDVRYNCVSVALSLGFLLNLVLMPLKAYMSEASPFDDKQFALVSANAIPTVNHTVSMLFAKSLQARFANVTSLFTYDASLSAEIVRNVLPYNASNCDDQILTRIDGSIYCPYDLPSKLTAYLCGTSSTPIARVGAAYMMSAPTGIFAFWSSPGDVTKAGANPSTVTTISFMYATVSYSLFWLTAKFCVRFGLSLLIGIEAYRLYYRHVRTLRRLLQSHRLHATPTNVVRYEVVLGEPTSLVVCHPLVIAVFVIDFWSSVEVVAQAILRVSQTKALYYTGLGAMFLSRSVWFSYATLTALNCYLKWRRRAALFRPSSTTVVAMASFLFAGLSTNAQNAWLPTLLLYTRISKPLYEASSDGEYCTTQVLPASIMYSVSLCAIPFLLAIPRFTLRRLRDWRHPVAKYTQVVGVFCYSAIGKSL</sequence>
<dbReference type="EMBL" id="KK583326">
    <property type="protein sequence ID" value="KDO20015.1"/>
    <property type="molecule type" value="Genomic_DNA"/>
</dbReference>
<proteinExistence type="predicted"/>